<evidence type="ECO:0000256" key="2">
    <source>
        <dbReference type="ARBA" id="ARBA00022581"/>
    </source>
</evidence>
<feature type="domain" description="Phage tail collar" evidence="4">
    <location>
        <begin position="326"/>
        <end position="373"/>
    </location>
</feature>
<dbReference type="EMBL" id="AAHIYO010000020">
    <property type="protein sequence ID" value="EBW6891466.1"/>
    <property type="molecule type" value="Genomic_DNA"/>
</dbReference>
<protein>
    <submittedName>
        <fullName evidence="5">Phage tail protein</fullName>
    </submittedName>
</protein>
<feature type="compositionally biased region" description="Low complexity" evidence="3">
    <location>
        <begin position="1"/>
        <end position="29"/>
    </location>
</feature>
<dbReference type="SUPFAM" id="SSF88874">
    <property type="entry name" value="Receptor-binding domain of short tail fibre protein gp12"/>
    <property type="match status" value="1"/>
</dbReference>
<feature type="non-terminal residue" evidence="5">
    <location>
        <position position="1"/>
    </location>
</feature>
<dbReference type="GO" id="GO:0019062">
    <property type="term" value="P:virion attachment to host cell"/>
    <property type="evidence" value="ECO:0007669"/>
    <property type="project" value="InterPro"/>
</dbReference>
<gene>
    <name evidence="5" type="ORF">DP680_18045</name>
</gene>
<evidence type="ECO:0000259" key="4">
    <source>
        <dbReference type="Pfam" id="PF07484"/>
    </source>
</evidence>
<sequence length="506" mass="52211">SEASTHAAASDTSASLAAQSSTAAGAAATRAEDAAKRAEDIADVISLEDASLTKKGIVKLSSATDSDSEALAATPKAVHAVMDEVQTKAPLDSPALTGTPTAPTPETAAAGIEIATAAFVAAKVAQLVGSAPETLDTLKELADALGNDPNFATTVLNKLAGKQPLDDTLTALSGKSVDGLIEYVGLRETINHAADALLKSQNGGDIPEKPLFVQNIGALPASGTAVAANRLASRGALPALTGATRGSDSGLIMGEVYNNGYPTQYGNILRLTGTGDGEILIGWSGTNGAPAPAYIRSHRDTADAEWSEWAMLYTSLNPPPNSYPVGAAIAWPSDATPAGYALMQGQSFDKSAYPLLAIAYPSGIIPDMRGWTIKGKPISGRAVLSQEMDGNKSHSHSARAQDTDLGTKSTSSFDYGTKSTNTTGNHTHQFGGYINSYWGDSNHTSFQPGGGAWTQAAGDHAHTVYIGGHEHTMYIGPHGHVVIVDADGNAETTVKNIAFNYIVRLA</sequence>
<evidence type="ECO:0000256" key="1">
    <source>
        <dbReference type="ARBA" id="ARBA00004328"/>
    </source>
</evidence>
<name>A0A5W3MJT6_SALTM</name>
<dbReference type="Pfam" id="PF03406">
    <property type="entry name" value="Phage_fiber_2"/>
    <property type="match status" value="1"/>
</dbReference>
<comment type="caution">
    <text evidence="5">The sequence shown here is derived from an EMBL/GenBank/DDBJ whole genome shotgun (WGS) entry which is preliminary data.</text>
</comment>
<dbReference type="PANTHER" id="PTHR35191:SF1">
    <property type="entry name" value="PROPHAGE SIDE TAIL FIBER PROTEIN HOMOLOG STFQ-RELATED"/>
    <property type="match status" value="1"/>
</dbReference>
<evidence type="ECO:0000313" key="5">
    <source>
        <dbReference type="EMBL" id="EBW6891466.1"/>
    </source>
</evidence>
<dbReference type="PANTHER" id="PTHR35191">
    <property type="entry name" value="PROPHAGE SIDE TAIL FIBER PROTEIN HOMOLOG STFQ-RELATED"/>
    <property type="match status" value="1"/>
</dbReference>
<proteinExistence type="predicted"/>
<feature type="compositionally biased region" description="Polar residues" evidence="3">
    <location>
        <begin position="398"/>
        <end position="410"/>
    </location>
</feature>
<dbReference type="InterPro" id="IPR037053">
    <property type="entry name" value="Phage_tail_collar_dom_sf"/>
</dbReference>
<accession>A0A5W3MJT6</accession>
<reference evidence="5" key="1">
    <citation type="submission" date="2018-06" db="EMBL/GenBank/DDBJ databases">
        <authorList>
            <person name="Ashton P.M."/>
            <person name="Dallman T."/>
            <person name="Nair S."/>
            <person name="De Pinna E."/>
            <person name="Peters T."/>
            <person name="Grant K."/>
        </authorList>
    </citation>
    <scope>NUCLEOTIDE SEQUENCE</scope>
    <source>
        <strain evidence="5">420637</strain>
    </source>
</reference>
<dbReference type="InterPro" id="IPR005068">
    <property type="entry name" value="Phage_lambda_Stf-r2"/>
</dbReference>
<feature type="region of interest" description="Disordered" evidence="3">
    <location>
        <begin position="386"/>
        <end position="410"/>
    </location>
</feature>
<organism evidence="5">
    <name type="scientific">Salmonella typhimurium</name>
    <dbReference type="NCBI Taxonomy" id="90371"/>
    <lineage>
        <taxon>Bacteria</taxon>
        <taxon>Pseudomonadati</taxon>
        <taxon>Pseudomonadota</taxon>
        <taxon>Gammaproteobacteria</taxon>
        <taxon>Enterobacterales</taxon>
        <taxon>Enterobacteriaceae</taxon>
        <taxon>Salmonella</taxon>
    </lineage>
</organism>
<dbReference type="GO" id="GO:0046718">
    <property type="term" value="P:symbiont entry into host cell"/>
    <property type="evidence" value="ECO:0007669"/>
    <property type="project" value="InterPro"/>
</dbReference>
<dbReference type="InterPro" id="IPR011083">
    <property type="entry name" value="Phage_tail_collar_dom"/>
</dbReference>
<dbReference type="InterPro" id="IPR051934">
    <property type="entry name" value="Phage_Tail_Fiber_Structural"/>
</dbReference>
<feature type="region of interest" description="Disordered" evidence="3">
    <location>
        <begin position="1"/>
        <end position="35"/>
    </location>
</feature>
<dbReference type="Gene3D" id="3.90.1340.10">
    <property type="entry name" value="Phage tail collar domain"/>
    <property type="match status" value="1"/>
</dbReference>
<comment type="subcellular location">
    <subcellularLocation>
        <location evidence="1">Virion</location>
    </subcellularLocation>
</comment>
<dbReference type="Pfam" id="PF07484">
    <property type="entry name" value="Collar"/>
    <property type="match status" value="1"/>
</dbReference>
<evidence type="ECO:0000256" key="3">
    <source>
        <dbReference type="SAM" id="MobiDB-lite"/>
    </source>
</evidence>
<dbReference type="AlphaFoldDB" id="A0A5W3MJT6"/>
<keyword evidence="2" id="KW-0945">Host-virus interaction</keyword>